<evidence type="ECO:0000313" key="1">
    <source>
        <dbReference type="EMBL" id="CAG8820168.1"/>
    </source>
</evidence>
<proteinExistence type="predicted"/>
<name>A0ABN7W7B2_GIGMA</name>
<evidence type="ECO:0000313" key="2">
    <source>
        <dbReference type="Proteomes" id="UP000789901"/>
    </source>
</evidence>
<gene>
    <name evidence="1" type="ORF">GMARGA_LOCUS27502</name>
</gene>
<comment type="caution">
    <text evidence="1">The sequence shown here is derived from an EMBL/GenBank/DDBJ whole genome shotgun (WGS) entry which is preliminary data.</text>
</comment>
<keyword evidence="2" id="KW-1185">Reference proteome</keyword>
<organism evidence="1 2">
    <name type="scientific">Gigaspora margarita</name>
    <dbReference type="NCBI Taxonomy" id="4874"/>
    <lineage>
        <taxon>Eukaryota</taxon>
        <taxon>Fungi</taxon>
        <taxon>Fungi incertae sedis</taxon>
        <taxon>Mucoromycota</taxon>
        <taxon>Glomeromycotina</taxon>
        <taxon>Glomeromycetes</taxon>
        <taxon>Diversisporales</taxon>
        <taxon>Gigasporaceae</taxon>
        <taxon>Gigaspora</taxon>
    </lineage>
</organism>
<dbReference type="Proteomes" id="UP000789901">
    <property type="component" value="Unassembled WGS sequence"/>
</dbReference>
<reference evidence="1 2" key="1">
    <citation type="submission" date="2021-06" db="EMBL/GenBank/DDBJ databases">
        <authorList>
            <person name="Kallberg Y."/>
            <person name="Tangrot J."/>
            <person name="Rosling A."/>
        </authorList>
    </citation>
    <scope>NUCLEOTIDE SEQUENCE [LARGE SCALE GENOMIC DNA]</scope>
    <source>
        <strain evidence="1 2">120-4 pot B 10/14</strain>
    </source>
</reference>
<accession>A0ABN7W7B2</accession>
<protein>
    <submittedName>
        <fullName evidence="1">15740_t:CDS:1</fullName>
    </submittedName>
</protein>
<dbReference type="EMBL" id="CAJVQB010033712">
    <property type="protein sequence ID" value="CAG8820168.1"/>
    <property type="molecule type" value="Genomic_DNA"/>
</dbReference>
<dbReference type="InterPro" id="IPR023578">
    <property type="entry name" value="Ras_GEF_dom_sf"/>
</dbReference>
<feature type="non-terminal residue" evidence="1">
    <location>
        <position position="215"/>
    </location>
</feature>
<sequence>MNNCEHANNPLQIDSANLEDKVHIPPKSIPADLEKLSETNLEDSIEVIVSSEDDQNNSLDDLLETTPEESIETSALSEKVLLETKVNIPPINKNLLNILKQKFEPTIIQMIIKNWEYINVDFDDISYESYHLSGYAKKIIRKSVERLHRTWRHVRVKERRILKELNDYISPFDNLKIAPQSPSLFQLPQQPLVNFQKHRTTDAIIKRVIAFQSLA</sequence>
<dbReference type="SUPFAM" id="SSF48366">
    <property type="entry name" value="Ras GEF"/>
    <property type="match status" value="1"/>
</dbReference>